<sequence>MLQSVSISSKNQLTIPSAFSKALNLKRGQRLVVERVGQSLVFTPAETLVHQLAGSIQSSKPISNDELERMIEEAKKQHFRENP</sequence>
<dbReference type="InterPro" id="IPR007159">
    <property type="entry name" value="SpoVT-AbrB_dom"/>
</dbReference>
<dbReference type="Gene3D" id="2.10.260.10">
    <property type="match status" value="1"/>
</dbReference>
<dbReference type="SUPFAM" id="SSF89447">
    <property type="entry name" value="AbrB/MazE/MraZ-like"/>
    <property type="match status" value="1"/>
</dbReference>
<dbReference type="SMART" id="SM00966">
    <property type="entry name" value="SpoVT_AbrB"/>
    <property type="match status" value="1"/>
</dbReference>
<dbReference type="EMBL" id="MFKE01000023">
    <property type="protein sequence ID" value="OGG34734.1"/>
    <property type="molecule type" value="Genomic_DNA"/>
</dbReference>
<comment type="caution">
    <text evidence="2">The sequence shown here is derived from an EMBL/GenBank/DDBJ whole genome shotgun (WGS) entry which is preliminary data.</text>
</comment>
<dbReference type="InterPro" id="IPR037914">
    <property type="entry name" value="SpoVT-AbrB_sf"/>
</dbReference>
<feature type="domain" description="SpoVT-AbrB" evidence="1">
    <location>
        <begin position="5"/>
        <end position="50"/>
    </location>
</feature>
<evidence type="ECO:0000259" key="1">
    <source>
        <dbReference type="SMART" id="SM00966"/>
    </source>
</evidence>
<dbReference type="Proteomes" id="UP000176186">
    <property type="component" value="Unassembled WGS sequence"/>
</dbReference>
<accession>A0A1F6BCQ6</accession>
<evidence type="ECO:0000313" key="2">
    <source>
        <dbReference type="EMBL" id="OGG34734.1"/>
    </source>
</evidence>
<evidence type="ECO:0000313" key="3">
    <source>
        <dbReference type="Proteomes" id="UP000176186"/>
    </source>
</evidence>
<dbReference type="GO" id="GO:0003677">
    <property type="term" value="F:DNA binding"/>
    <property type="evidence" value="ECO:0007669"/>
    <property type="project" value="InterPro"/>
</dbReference>
<proteinExistence type="predicted"/>
<dbReference type="STRING" id="1798401.A2363_03180"/>
<reference evidence="2 3" key="1">
    <citation type="journal article" date="2016" name="Nat. Commun.">
        <title>Thousands of microbial genomes shed light on interconnected biogeochemical processes in an aquifer system.</title>
        <authorList>
            <person name="Anantharaman K."/>
            <person name="Brown C.T."/>
            <person name="Hug L.A."/>
            <person name="Sharon I."/>
            <person name="Castelle C.J."/>
            <person name="Probst A.J."/>
            <person name="Thomas B.C."/>
            <person name="Singh A."/>
            <person name="Wilkins M.J."/>
            <person name="Karaoz U."/>
            <person name="Brodie E.L."/>
            <person name="Williams K.H."/>
            <person name="Hubbard S.S."/>
            <person name="Banfield J.F."/>
        </authorList>
    </citation>
    <scope>NUCLEOTIDE SEQUENCE [LARGE SCALE GENOMIC DNA]</scope>
</reference>
<dbReference type="AlphaFoldDB" id="A0A1F6BCQ6"/>
<gene>
    <name evidence="2" type="ORF">A2363_03180</name>
</gene>
<organism evidence="2 3">
    <name type="scientific">Candidatus Gottesmanbacteria bacterium RIFOXYB1_FULL_47_11</name>
    <dbReference type="NCBI Taxonomy" id="1798401"/>
    <lineage>
        <taxon>Bacteria</taxon>
        <taxon>Candidatus Gottesmaniibacteriota</taxon>
    </lineage>
</organism>
<protein>
    <recommendedName>
        <fullName evidence="1">SpoVT-AbrB domain-containing protein</fullName>
    </recommendedName>
</protein>
<name>A0A1F6BCQ6_9BACT</name>